<organism evidence="2 3">
    <name type="scientific">Lapidilactobacillus achengensis</name>
    <dbReference type="NCBI Taxonomy" id="2486000"/>
    <lineage>
        <taxon>Bacteria</taxon>
        <taxon>Bacillati</taxon>
        <taxon>Bacillota</taxon>
        <taxon>Bacilli</taxon>
        <taxon>Lactobacillales</taxon>
        <taxon>Lactobacillaceae</taxon>
        <taxon>Lapidilactobacillus</taxon>
    </lineage>
</organism>
<dbReference type="GO" id="GO:0016787">
    <property type="term" value="F:hydrolase activity"/>
    <property type="evidence" value="ECO:0007669"/>
    <property type="project" value="UniProtKB-KW"/>
</dbReference>
<name>A0ABW1UN22_9LACO</name>
<evidence type="ECO:0000259" key="1">
    <source>
        <dbReference type="Pfam" id="PF07971"/>
    </source>
</evidence>
<sequence>MDIKKIDTRHATQNRFELSRGNSFPFTGYPFAMNYFSLETDAGNWWFDPQSQHFRGIRLTHQPTMWAGTKGDFCSLRILPVTQETQGLMDVAYNSRKSEFHPNVLSIYQDVNELTTKVIPSEFGGTMLLKGASRGKGIILSFPAAGKLDMSDECVIRGRAQQSSVRSEAPLELFFEISVSTKISTRQDIDEEHTQFVFEGDEIELRIGTSYISYEYAHNNIPKKSEEELYQDITDCWNQKLNKVLVNDSCEERVSTFYHSLYRAFLYPQRMFEFDKDHRPVHFDMHSGQTRPGYLYTNNGLWDTARTVYPLFSLIEKDEFEKILEGFLNVYREGGYLPKWLAPDDGGGMPGNLIDTVIADAAQKNIRLDLMPEFLEAMIHSAEDVSQGLPLGRIFCNEYNRYGYVPSDMNESVNNSLDYSYSDYCIYVVAKKLDQEAVAQKYCQRAMNYRNLFSPEDGFMVARDRNGKFRSRFDPYSWGGDYTEGSAWQSTFAVPQDIRGLINLYGGKDEFEKVVVKLANSDPKYHVGGYGHVIHEMAEMEINKFGQINIGNQPSFHLPYLYSFIGKSFYMQPLLKQIMTKLFNSGWEAYPGDEDNGSMASWFIFSSLGFYPFTAGSNQYVIGMPLFDRVIITLSSGKKLTILTERNNDQAQFIDSILIDNKPYVESYLNQALFEKDTEIKYTLGIVPNPRCISSASIPYSLSDAEKDTSILV</sequence>
<dbReference type="Gene3D" id="3.30.2080.10">
    <property type="entry name" value="GH92 mannosidase domain"/>
    <property type="match status" value="1"/>
</dbReference>
<dbReference type="RefSeq" id="WP_125597611.1">
    <property type="nucleotide sequence ID" value="NZ_JBHSSM010000017.1"/>
</dbReference>
<dbReference type="InterPro" id="IPR050883">
    <property type="entry name" value="PNGase"/>
</dbReference>
<dbReference type="NCBIfam" id="TIGR01180">
    <property type="entry name" value="aman2_put"/>
    <property type="match status" value="1"/>
</dbReference>
<dbReference type="Gene3D" id="1.20.1610.10">
    <property type="entry name" value="alpha-1,2-mannosidases domains"/>
    <property type="match status" value="1"/>
</dbReference>
<dbReference type="PANTHER" id="PTHR12143">
    <property type="entry name" value="PEPTIDE N-GLYCANASE PNGASE -RELATED"/>
    <property type="match status" value="1"/>
</dbReference>
<gene>
    <name evidence="2" type="ORF">ACFQHW_07365</name>
</gene>
<proteinExistence type="predicted"/>
<dbReference type="SUPFAM" id="SSF48208">
    <property type="entry name" value="Six-hairpin glycosidases"/>
    <property type="match status" value="1"/>
</dbReference>
<dbReference type="InterPro" id="IPR008928">
    <property type="entry name" value="6-hairpin_glycosidase_sf"/>
</dbReference>
<dbReference type="InterPro" id="IPR005887">
    <property type="entry name" value="GH92_a_mannosidase_put"/>
</dbReference>
<keyword evidence="2" id="KW-0378">Hydrolase</keyword>
<comment type="caution">
    <text evidence="2">The sequence shown here is derived from an EMBL/GenBank/DDBJ whole genome shotgun (WGS) entry which is preliminary data.</text>
</comment>
<reference evidence="3" key="1">
    <citation type="journal article" date="2019" name="Int. J. Syst. Evol. Microbiol.">
        <title>The Global Catalogue of Microorganisms (GCM) 10K type strain sequencing project: providing services to taxonomists for standard genome sequencing and annotation.</title>
        <authorList>
            <consortium name="The Broad Institute Genomics Platform"/>
            <consortium name="The Broad Institute Genome Sequencing Center for Infectious Disease"/>
            <person name="Wu L."/>
            <person name="Ma J."/>
        </authorList>
    </citation>
    <scope>NUCLEOTIDE SEQUENCE [LARGE SCALE GENOMIC DNA]</scope>
    <source>
        <strain evidence="3">CCM 8897</strain>
    </source>
</reference>
<protein>
    <submittedName>
        <fullName evidence="2">GH92 family glycosyl hydrolase</fullName>
    </submittedName>
</protein>
<dbReference type="PANTHER" id="PTHR12143:SF43">
    <property type="entry name" value="PUTATIVE-RELATED"/>
    <property type="match status" value="1"/>
</dbReference>
<dbReference type="InterPro" id="IPR014718">
    <property type="entry name" value="GH-type_carb-bd"/>
</dbReference>
<dbReference type="InterPro" id="IPR012939">
    <property type="entry name" value="Glyco_hydro_92"/>
</dbReference>
<feature type="domain" description="Glycosyl hydrolase family 92" evidence="1">
    <location>
        <begin position="217"/>
        <end position="685"/>
    </location>
</feature>
<dbReference type="Proteomes" id="UP001596310">
    <property type="component" value="Unassembled WGS sequence"/>
</dbReference>
<dbReference type="Gene3D" id="2.70.98.10">
    <property type="match status" value="1"/>
</dbReference>
<keyword evidence="3" id="KW-1185">Reference proteome</keyword>
<accession>A0ABW1UN22</accession>
<evidence type="ECO:0000313" key="2">
    <source>
        <dbReference type="EMBL" id="MFC6315377.1"/>
    </source>
</evidence>
<dbReference type="Gene3D" id="1.20.1050.60">
    <property type="entry name" value="alpha-1,2-mannosidase"/>
    <property type="match status" value="1"/>
</dbReference>
<dbReference type="EMBL" id="JBHSSM010000017">
    <property type="protein sequence ID" value="MFC6315377.1"/>
    <property type="molecule type" value="Genomic_DNA"/>
</dbReference>
<evidence type="ECO:0000313" key="3">
    <source>
        <dbReference type="Proteomes" id="UP001596310"/>
    </source>
</evidence>
<dbReference type="Pfam" id="PF07971">
    <property type="entry name" value="Glyco_hydro_92"/>
    <property type="match status" value="1"/>
</dbReference>